<comment type="caution">
    <text evidence="1">The sequence shown here is derived from an EMBL/GenBank/DDBJ whole genome shotgun (WGS) entry which is preliminary data.</text>
</comment>
<protein>
    <recommendedName>
        <fullName evidence="3">AsmA family protein</fullName>
    </recommendedName>
</protein>
<evidence type="ECO:0000313" key="1">
    <source>
        <dbReference type="EMBL" id="GAA3928870.1"/>
    </source>
</evidence>
<sequence length="416" mass="44271">MRRRTTRLLASAVALLLLLALVLHLLLQPQRVASFVLGALGDALGLEITAGGGAEYGLRGTPRLTVRDVVAREPGAATPLLRARRVHVSVPWSTVRSRGAVLDITRIEIDAPVLDLPALQHWLASRSPGESRIPAISDGLVVSDGRIDGDGWRVDDLALSLPRLYADQRVDGRASGRFGAGDFALHFNLAAAMTRPAMESGIAIIGPVTASSGDWTLPARLRLSAAPLRSGDDGIRSTRLRASLAGRYESGDTRLPFAFALTSPMLLRGGTLALAPAFVALRGEGLVPQLDAHGALAWGRRLLLELDGRMADWPDAWPALPPPIGDSDAPLPFALRYLGRGNLADIAQLHVQRERTDFDARFRLPDITAWMANGAAGSPVPPLSGRFSTPALDISGAHLEGVEVEIEDVPTTDAPP</sequence>
<name>A0ABP7MS96_9GAMM</name>
<dbReference type="RefSeq" id="WP_344760155.1">
    <property type="nucleotide sequence ID" value="NZ_BAAAZU010000024.1"/>
</dbReference>
<organism evidence="1 2">
    <name type="scientific">Luteimonas lutimaris</name>
    <dbReference type="NCBI Taxonomy" id="698645"/>
    <lineage>
        <taxon>Bacteria</taxon>
        <taxon>Pseudomonadati</taxon>
        <taxon>Pseudomonadota</taxon>
        <taxon>Gammaproteobacteria</taxon>
        <taxon>Lysobacterales</taxon>
        <taxon>Lysobacteraceae</taxon>
        <taxon>Luteimonas</taxon>
    </lineage>
</organism>
<reference evidence="2" key="1">
    <citation type="journal article" date="2019" name="Int. J. Syst. Evol. Microbiol.">
        <title>The Global Catalogue of Microorganisms (GCM) 10K type strain sequencing project: providing services to taxonomists for standard genome sequencing and annotation.</title>
        <authorList>
            <consortium name="The Broad Institute Genomics Platform"/>
            <consortium name="The Broad Institute Genome Sequencing Center for Infectious Disease"/>
            <person name="Wu L."/>
            <person name="Ma J."/>
        </authorList>
    </citation>
    <scope>NUCLEOTIDE SEQUENCE [LARGE SCALE GENOMIC DNA]</scope>
    <source>
        <strain evidence="2">JCM 16916</strain>
    </source>
</reference>
<keyword evidence="2" id="KW-1185">Reference proteome</keyword>
<dbReference type="EMBL" id="BAAAZU010000024">
    <property type="protein sequence ID" value="GAA3928870.1"/>
    <property type="molecule type" value="Genomic_DNA"/>
</dbReference>
<proteinExistence type="predicted"/>
<gene>
    <name evidence="1" type="ORF">GCM10022229_23170</name>
</gene>
<evidence type="ECO:0008006" key="3">
    <source>
        <dbReference type="Google" id="ProtNLM"/>
    </source>
</evidence>
<evidence type="ECO:0000313" key="2">
    <source>
        <dbReference type="Proteomes" id="UP001501727"/>
    </source>
</evidence>
<dbReference type="Proteomes" id="UP001501727">
    <property type="component" value="Unassembled WGS sequence"/>
</dbReference>
<accession>A0ABP7MS96</accession>